<evidence type="ECO:0000256" key="5">
    <source>
        <dbReference type="PROSITE-ProRule" id="PRU00339"/>
    </source>
</evidence>
<dbReference type="Gene3D" id="3.30.200.20">
    <property type="entry name" value="Phosphorylase Kinase, domain 1"/>
    <property type="match status" value="1"/>
</dbReference>
<dbReference type="PROSITE" id="PS50011">
    <property type="entry name" value="PROTEIN_KINASE_DOM"/>
    <property type="match status" value="1"/>
</dbReference>
<dbReference type="EMBL" id="CP036432">
    <property type="protein sequence ID" value="QDV86852.1"/>
    <property type="molecule type" value="Genomic_DNA"/>
</dbReference>
<dbReference type="EC" id="2.7.11.1" evidence="8"/>
<dbReference type="SMART" id="SM00028">
    <property type="entry name" value="TPR"/>
    <property type="match status" value="4"/>
</dbReference>
<dbReference type="Pfam" id="PF13374">
    <property type="entry name" value="TPR_10"/>
    <property type="match status" value="1"/>
</dbReference>
<dbReference type="SUPFAM" id="SSF48452">
    <property type="entry name" value="TPR-like"/>
    <property type="match status" value="2"/>
</dbReference>
<feature type="domain" description="Protein kinase" evidence="7">
    <location>
        <begin position="110"/>
        <end position="403"/>
    </location>
</feature>
<proteinExistence type="predicted"/>
<evidence type="ECO:0000256" key="2">
    <source>
        <dbReference type="ARBA" id="ARBA00022741"/>
    </source>
</evidence>
<evidence type="ECO:0000256" key="4">
    <source>
        <dbReference type="ARBA" id="ARBA00022840"/>
    </source>
</evidence>
<keyword evidence="9" id="KW-1185">Reference proteome</keyword>
<evidence type="ECO:0000256" key="1">
    <source>
        <dbReference type="ARBA" id="ARBA00022679"/>
    </source>
</evidence>
<feature type="binding site" evidence="6">
    <location>
        <position position="139"/>
    </location>
    <ligand>
        <name>ATP</name>
        <dbReference type="ChEBI" id="CHEBI:30616"/>
    </ligand>
</feature>
<dbReference type="SUPFAM" id="SSF56112">
    <property type="entry name" value="Protein kinase-like (PK-like)"/>
    <property type="match status" value="1"/>
</dbReference>
<dbReference type="Pfam" id="PF00069">
    <property type="entry name" value="Pkinase"/>
    <property type="match status" value="1"/>
</dbReference>
<dbReference type="Gene3D" id="1.10.510.10">
    <property type="entry name" value="Transferase(Phosphotransferase) domain 1"/>
    <property type="match status" value="1"/>
</dbReference>
<dbReference type="Gene3D" id="1.25.40.10">
    <property type="entry name" value="Tetratricopeptide repeat domain"/>
    <property type="match status" value="2"/>
</dbReference>
<evidence type="ECO:0000313" key="8">
    <source>
        <dbReference type="EMBL" id="QDV86852.1"/>
    </source>
</evidence>
<dbReference type="PROSITE" id="PS00108">
    <property type="entry name" value="PROTEIN_KINASE_ST"/>
    <property type="match status" value="1"/>
</dbReference>
<dbReference type="PROSITE" id="PS50005">
    <property type="entry name" value="TPR"/>
    <property type="match status" value="1"/>
</dbReference>
<dbReference type="PANTHER" id="PTHR43289:SF34">
    <property type="entry name" value="SERINE_THREONINE-PROTEIN KINASE YBDM-RELATED"/>
    <property type="match status" value="1"/>
</dbReference>
<dbReference type="InterPro" id="IPR011990">
    <property type="entry name" value="TPR-like_helical_dom_sf"/>
</dbReference>
<accession>A0ABX5XZA9</accession>
<feature type="repeat" description="TPR" evidence="5">
    <location>
        <begin position="729"/>
        <end position="762"/>
    </location>
</feature>
<gene>
    <name evidence="8" type="primary">prkC_30</name>
    <name evidence="8" type="ORF">TBK1r_58770</name>
</gene>
<organism evidence="8 9">
    <name type="scientific">Stieleria magnilauensis</name>
    <dbReference type="NCBI Taxonomy" id="2527963"/>
    <lineage>
        <taxon>Bacteria</taxon>
        <taxon>Pseudomonadati</taxon>
        <taxon>Planctomycetota</taxon>
        <taxon>Planctomycetia</taxon>
        <taxon>Pirellulales</taxon>
        <taxon>Pirellulaceae</taxon>
        <taxon>Stieleria</taxon>
    </lineage>
</organism>
<evidence type="ECO:0000256" key="6">
    <source>
        <dbReference type="PROSITE-ProRule" id="PRU10141"/>
    </source>
</evidence>
<dbReference type="CDD" id="cd14014">
    <property type="entry name" value="STKc_PknB_like"/>
    <property type="match status" value="1"/>
</dbReference>
<dbReference type="InterPro" id="IPR017441">
    <property type="entry name" value="Protein_kinase_ATP_BS"/>
</dbReference>
<dbReference type="InterPro" id="IPR019734">
    <property type="entry name" value="TPR_rpt"/>
</dbReference>
<name>A0ABX5XZA9_9BACT</name>
<keyword evidence="3 8" id="KW-0418">Kinase</keyword>
<reference evidence="8 9" key="1">
    <citation type="submission" date="2019-02" db="EMBL/GenBank/DDBJ databases">
        <title>Deep-cultivation of Planctomycetes and their phenomic and genomic characterization uncovers novel biology.</title>
        <authorList>
            <person name="Wiegand S."/>
            <person name="Jogler M."/>
            <person name="Boedeker C."/>
            <person name="Pinto D."/>
            <person name="Vollmers J."/>
            <person name="Rivas-Marin E."/>
            <person name="Kohn T."/>
            <person name="Peeters S.H."/>
            <person name="Heuer A."/>
            <person name="Rast P."/>
            <person name="Oberbeckmann S."/>
            <person name="Bunk B."/>
            <person name="Jeske O."/>
            <person name="Meyerdierks A."/>
            <person name="Storesund J.E."/>
            <person name="Kallscheuer N."/>
            <person name="Luecker S."/>
            <person name="Lage O.M."/>
            <person name="Pohl T."/>
            <person name="Merkel B.J."/>
            <person name="Hornburger P."/>
            <person name="Mueller R.-W."/>
            <person name="Bruemmer F."/>
            <person name="Labrenz M."/>
            <person name="Spormann A.M."/>
            <person name="Op den Camp H."/>
            <person name="Overmann J."/>
            <person name="Amann R."/>
            <person name="Jetten M.S.M."/>
            <person name="Mascher T."/>
            <person name="Medema M.H."/>
            <person name="Devos D.P."/>
            <person name="Kaster A.-K."/>
            <person name="Ovreas L."/>
            <person name="Rohde M."/>
            <person name="Galperin M.Y."/>
            <person name="Jogler C."/>
        </authorList>
    </citation>
    <scope>NUCLEOTIDE SEQUENCE [LARGE SCALE GENOMIC DNA]</scope>
    <source>
        <strain evidence="8 9">TBK1r</strain>
    </source>
</reference>
<keyword evidence="2 6" id="KW-0547">Nucleotide-binding</keyword>
<evidence type="ECO:0000313" key="9">
    <source>
        <dbReference type="Proteomes" id="UP000318081"/>
    </source>
</evidence>
<protein>
    <submittedName>
        <fullName evidence="8">Serine/threonine-protein kinase PrkC</fullName>
        <ecNumber evidence="8">2.7.11.1</ecNumber>
    </submittedName>
</protein>
<dbReference type="PANTHER" id="PTHR43289">
    <property type="entry name" value="MITOGEN-ACTIVATED PROTEIN KINASE KINASE KINASE 20-RELATED"/>
    <property type="match status" value="1"/>
</dbReference>
<evidence type="ECO:0000256" key="3">
    <source>
        <dbReference type="ARBA" id="ARBA00022777"/>
    </source>
</evidence>
<dbReference type="InterPro" id="IPR000719">
    <property type="entry name" value="Prot_kinase_dom"/>
</dbReference>
<dbReference type="RefSeq" id="WP_145218286.1">
    <property type="nucleotide sequence ID" value="NZ_CP036432.1"/>
</dbReference>
<dbReference type="InterPro" id="IPR008271">
    <property type="entry name" value="Ser/Thr_kinase_AS"/>
</dbReference>
<dbReference type="InterPro" id="IPR011009">
    <property type="entry name" value="Kinase-like_dom_sf"/>
</dbReference>
<keyword evidence="4 6" id="KW-0067">ATP-binding</keyword>
<keyword evidence="1 8" id="KW-0808">Transferase</keyword>
<dbReference type="Proteomes" id="UP000318081">
    <property type="component" value="Chromosome"/>
</dbReference>
<dbReference type="GO" id="GO:0004674">
    <property type="term" value="F:protein serine/threonine kinase activity"/>
    <property type="evidence" value="ECO:0007669"/>
    <property type="project" value="UniProtKB-EC"/>
</dbReference>
<keyword evidence="5" id="KW-0802">TPR repeat</keyword>
<evidence type="ECO:0000259" key="7">
    <source>
        <dbReference type="PROSITE" id="PS50011"/>
    </source>
</evidence>
<dbReference type="PROSITE" id="PS00107">
    <property type="entry name" value="PROTEIN_KINASE_ATP"/>
    <property type="match status" value="1"/>
</dbReference>
<dbReference type="SMART" id="SM00220">
    <property type="entry name" value="S_TKc"/>
    <property type="match status" value="1"/>
</dbReference>
<sequence>MNDVVTNDRPSPSSAVPREDVATLAANPLDALTPQQQEQLSKILETYLDDLEQGRPADPESLIQRHAELAEPLRWYLRGLDFVHQATAELGPKEHPDDVGLVSHNELGDFEILREVGRGGMGVVYEARQKSLGRRVALKVLPFAAVLDRRQIIRFKNEAQAAAQLHHPHIVPVHSVGCDRGVHYYSMQFIDGQALDRAIDQLRNLRDGTGENATNASGSTLPDEAFSTQRSVRSQNHINSVAELIRQAATAIEHAHEFGVVHRDIKPSNLLIDQQGKLWVTDFGLARCQNSITITMTGDLLGTIRYMSPEAAAGRGSLVDHISDVYSLGVTLYELLTLEPPHAATDRVTLLDQIQRQQPERPRRLNPAIPIDLETIVLKAIQKPRDDRYQSAAAMAEDLARFLAGKPPLAKRPSAIDRLSQWATRHRTLVASIVGVLILTSLAAGTATMLLSQEKSRTEAALKTAESNFEQSQLNLQTAIDVVDRFGMRLATKLAGVPGTETVRQAIMQETLADYQSFADQMDGDASMRFALALCNTQMASMHRQLGRFPESVDCYQTAINLYQDLLADDEHDPDPNHARIVHDLAVCHNNLGELAFQQGDFPTAESEYQQAQQIIDKLGGEAKEETQIKHLRIAALVNVGNLERAAGKTAQSRRTYEQAIEMQSALLKVDPDNLQYQRELAVSYAQLSFLFAGNDLDAADRYNRLAIGLHKTIVEDRPHDLAALSELATCYNHRGAIFNRRGRTAEALQAYQDAIDVQQTLVLRAPTSPRFKEQLAVAHNNMGQVLLSLDNSLATETSANESSADPSSGEAASADALSHFEKAESLLTELVDTSPLSPHYRAQLGGVLSNLAPLLEKSDAEAARKHYHDAIEHQTWASEKAPQIQDFRVWLSASYVKYGRFLRRQGQYDLAGELALQRRTLWIADPNHLYRVALELAESANGDGASSLALNQRWITPTLETWQMAVASGLTDVETKRKDPTLQKVMRLADPSTSVEPPE</sequence>